<evidence type="ECO:0000259" key="13">
    <source>
        <dbReference type="PROSITE" id="PS50113"/>
    </source>
</evidence>
<evidence type="ECO:0000256" key="8">
    <source>
        <dbReference type="ARBA" id="ARBA00023012"/>
    </source>
</evidence>
<keyword evidence="8" id="KW-0902">Two-component regulatory system</keyword>
<evidence type="ECO:0000256" key="2">
    <source>
        <dbReference type="ARBA" id="ARBA00012438"/>
    </source>
</evidence>
<dbReference type="InterPro" id="IPR035965">
    <property type="entry name" value="PAS-like_dom_sf"/>
</dbReference>
<dbReference type="GO" id="GO:0006355">
    <property type="term" value="P:regulation of DNA-templated transcription"/>
    <property type="evidence" value="ECO:0007669"/>
    <property type="project" value="InterPro"/>
</dbReference>
<dbReference type="PANTHER" id="PTHR43065">
    <property type="entry name" value="SENSOR HISTIDINE KINASE"/>
    <property type="match status" value="1"/>
</dbReference>
<dbReference type="InterPro" id="IPR001610">
    <property type="entry name" value="PAC"/>
</dbReference>
<evidence type="ECO:0000256" key="4">
    <source>
        <dbReference type="ARBA" id="ARBA00022679"/>
    </source>
</evidence>
<gene>
    <name evidence="14" type="ORF">DA69_04115</name>
</gene>
<dbReference type="SMART" id="SM00086">
    <property type="entry name" value="PAC"/>
    <property type="match status" value="2"/>
</dbReference>
<dbReference type="SUPFAM" id="SSF52172">
    <property type="entry name" value="CheY-like"/>
    <property type="match status" value="1"/>
</dbReference>
<evidence type="ECO:0000256" key="1">
    <source>
        <dbReference type="ARBA" id="ARBA00000085"/>
    </source>
</evidence>
<dbReference type="Gene3D" id="3.40.50.2300">
    <property type="match status" value="1"/>
</dbReference>
<dbReference type="CDD" id="cd00082">
    <property type="entry name" value="HisKA"/>
    <property type="match status" value="1"/>
</dbReference>
<dbReference type="GO" id="GO:0005524">
    <property type="term" value="F:ATP binding"/>
    <property type="evidence" value="ECO:0007669"/>
    <property type="project" value="UniProtKB-KW"/>
</dbReference>
<keyword evidence="3 9" id="KW-0597">Phosphoprotein</keyword>
<evidence type="ECO:0000259" key="12">
    <source>
        <dbReference type="PROSITE" id="PS50112"/>
    </source>
</evidence>
<dbReference type="CDD" id="cd00130">
    <property type="entry name" value="PAS"/>
    <property type="match status" value="2"/>
</dbReference>
<keyword evidence="4" id="KW-0808">Transferase</keyword>
<evidence type="ECO:0000259" key="10">
    <source>
        <dbReference type="PROSITE" id="PS50109"/>
    </source>
</evidence>
<feature type="modified residue" description="4-aspartylphosphate" evidence="9">
    <location>
        <position position="569"/>
    </location>
</feature>
<sequence length="639" mass="71039">MEDNERYRLLVEAITDYAVYMLDEGGRVVSWNAGAERFKGYTAHEILGQHFSGFYTPEDRAVDLPARALAIAAKEGRFEQEGWRLRKGGERFWAHVVIDPIRNGEGGLIGYAKVTRDLSERRKAAEALRRTQEQFQILVDGVTDYAIYMLDPAGRISSWNSGAERIKGYKRQDVLGSHFSRFYTPEDRRDGRPGQALEIAAREGRFEKEGWRLRQDGSRFWAHVVIDAIRNDEGELFGFAKVTRDITERVEYQKALEKTREALFQSRKLEAIGELTGGIAHDFNNLLAAILGSLDLLRKRLPSDPRITPLLDNAILGAERGAQLTQRLLAFARKQELNIETFDLAARLGEQRDFLESLLRSVHEIRFSLAPELDAVRTDPVQFDRAVVNLVVNARDAMPRGGRIEMSATCEVVEANDPVLTPGPYVRLSVADEGEGMDRETAARATEPFFTTKGVGKGTGLGLSMVHGLMLQSGGKLEIMSRKGKGTTVSLWLPRAAYDSKTLLSARKEPQVPNSPPLRVLAVDDDPLVLTNTAAMLEELGHSVATTDSGRQALELLTSGWPVELVIADHVMPGMTGTELLDTLRQQQPELPGILATGYADSEGREPGLRTRLAKPFTLDDLRNAIHQAMDLGRRGLNT</sequence>
<dbReference type="Pfam" id="PF00072">
    <property type="entry name" value="Response_reg"/>
    <property type="match status" value="1"/>
</dbReference>
<dbReference type="Gene3D" id="3.30.450.20">
    <property type="entry name" value="PAS domain"/>
    <property type="match status" value="2"/>
</dbReference>
<evidence type="ECO:0000256" key="6">
    <source>
        <dbReference type="ARBA" id="ARBA00022777"/>
    </source>
</evidence>
<accession>A0A172Y4B6</accession>
<evidence type="ECO:0000313" key="14">
    <source>
        <dbReference type="EMBL" id="ANF54002.1"/>
    </source>
</evidence>
<comment type="catalytic activity">
    <reaction evidence="1">
        <text>ATP + protein L-histidine = ADP + protein N-phospho-L-histidine.</text>
        <dbReference type="EC" id="2.7.13.3"/>
    </reaction>
</comment>
<dbReference type="SUPFAM" id="SSF55785">
    <property type="entry name" value="PYP-like sensor domain (PAS domain)"/>
    <property type="match status" value="2"/>
</dbReference>
<feature type="domain" description="PAC" evidence="13">
    <location>
        <begin position="206"/>
        <end position="258"/>
    </location>
</feature>
<reference evidence="14 15" key="1">
    <citation type="journal article" date="2014" name="Genome Announc.">
        <title>Genome Sequence of a Promising Hydrogen-Producing Facultative Anaerobic Bacterium, Brevundimonas naejangsanensis Strain B1.</title>
        <authorList>
            <person name="Su H."/>
            <person name="Zhang T."/>
            <person name="Bao M."/>
            <person name="Jiang Y."/>
            <person name="Wang Y."/>
            <person name="Tan T."/>
        </authorList>
    </citation>
    <scope>NUCLEOTIDE SEQUENCE [LARGE SCALE GENOMIC DNA]</scope>
    <source>
        <strain evidence="14 15">B1</strain>
    </source>
</reference>
<dbReference type="InterPro" id="IPR011006">
    <property type="entry name" value="CheY-like_superfamily"/>
</dbReference>
<dbReference type="InterPro" id="IPR000014">
    <property type="entry name" value="PAS"/>
</dbReference>
<evidence type="ECO:0000256" key="9">
    <source>
        <dbReference type="PROSITE-ProRule" id="PRU00169"/>
    </source>
</evidence>
<dbReference type="EMBL" id="CP015614">
    <property type="protein sequence ID" value="ANF54002.1"/>
    <property type="molecule type" value="Genomic_DNA"/>
</dbReference>
<dbReference type="SMART" id="SM00448">
    <property type="entry name" value="REC"/>
    <property type="match status" value="1"/>
</dbReference>
<dbReference type="InterPro" id="IPR001789">
    <property type="entry name" value="Sig_transdc_resp-reg_receiver"/>
</dbReference>
<dbReference type="NCBIfam" id="TIGR00229">
    <property type="entry name" value="sensory_box"/>
    <property type="match status" value="2"/>
</dbReference>
<protein>
    <recommendedName>
        <fullName evidence="2">histidine kinase</fullName>
        <ecNumber evidence="2">2.7.13.3</ecNumber>
    </recommendedName>
</protein>
<dbReference type="SUPFAM" id="SSF47384">
    <property type="entry name" value="Homodimeric domain of signal transducing histidine kinase"/>
    <property type="match status" value="1"/>
</dbReference>
<dbReference type="InterPro" id="IPR005467">
    <property type="entry name" value="His_kinase_dom"/>
</dbReference>
<dbReference type="Gene3D" id="3.30.565.10">
    <property type="entry name" value="Histidine kinase-like ATPase, C-terminal domain"/>
    <property type="match status" value="1"/>
</dbReference>
<dbReference type="InterPro" id="IPR003661">
    <property type="entry name" value="HisK_dim/P_dom"/>
</dbReference>
<dbReference type="SMART" id="SM00388">
    <property type="entry name" value="HisKA"/>
    <property type="match status" value="1"/>
</dbReference>
<dbReference type="Pfam" id="PF13426">
    <property type="entry name" value="PAS_9"/>
    <property type="match status" value="1"/>
</dbReference>
<dbReference type="RefSeq" id="WP_025977331.1">
    <property type="nucleotide sequence ID" value="NZ_CP015614.1"/>
</dbReference>
<dbReference type="PROSITE" id="PS50110">
    <property type="entry name" value="RESPONSE_REGULATORY"/>
    <property type="match status" value="1"/>
</dbReference>
<dbReference type="PRINTS" id="PR00344">
    <property type="entry name" value="BCTRLSENSOR"/>
</dbReference>
<dbReference type="SUPFAM" id="SSF55874">
    <property type="entry name" value="ATPase domain of HSP90 chaperone/DNA topoisomerase II/histidine kinase"/>
    <property type="match status" value="1"/>
</dbReference>
<dbReference type="InterPro" id="IPR004358">
    <property type="entry name" value="Sig_transdc_His_kin-like_C"/>
</dbReference>
<dbReference type="EC" id="2.7.13.3" evidence="2"/>
<dbReference type="Pfam" id="PF02518">
    <property type="entry name" value="HATPase_c"/>
    <property type="match status" value="1"/>
</dbReference>
<dbReference type="KEGG" id="bne:DA69_04115"/>
<organism evidence="14 15">
    <name type="scientific">Brevundimonas naejangsanensis</name>
    <dbReference type="NCBI Taxonomy" id="588932"/>
    <lineage>
        <taxon>Bacteria</taxon>
        <taxon>Pseudomonadati</taxon>
        <taxon>Pseudomonadota</taxon>
        <taxon>Alphaproteobacteria</taxon>
        <taxon>Caulobacterales</taxon>
        <taxon>Caulobacteraceae</taxon>
        <taxon>Brevundimonas</taxon>
    </lineage>
</organism>
<name>A0A172Y4B6_9CAUL</name>
<dbReference type="Pfam" id="PF00989">
    <property type="entry name" value="PAS"/>
    <property type="match status" value="1"/>
</dbReference>
<proteinExistence type="predicted"/>
<evidence type="ECO:0000259" key="11">
    <source>
        <dbReference type="PROSITE" id="PS50110"/>
    </source>
</evidence>
<keyword evidence="7" id="KW-0067">ATP-binding</keyword>
<dbReference type="OrthoDB" id="7284568at2"/>
<feature type="domain" description="PAS" evidence="12">
    <location>
        <begin position="3"/>
        <end position="60"/>
    </location>
</feature>
<evidence type="ECO:0000256" key="3">
    <source>
        <dbReference type="ARBA" id="ARBA00022553"/>
    </source>
</evidence>
<keyword evidence="5" id="KW-0547">Nucleotide-binding</keyword>
<dbReference type="InterPro" id="IPR000700">
    <property type="entry name" value="PAS-assoc_C"/>
</dbReference>
<dbReference type="GO" id="GO:0000155">
    <property type="term" value="F:phosphorelay sensor kinase activity"/>
    <property type="evidence" value="ECO:0007669"/>
    <property type="project" value="InterPro"/>
</dbReference>
<dbReference type="InterPro" id="IPR013767">
    <property type="entry name" value="PAS_fold"/>
</dbReference>
<dbReference type="Gene3D" id="1.10.287.130">
    <property type="match status" value="1"/>
</dbReference>
<dbReference type="PROSITE" id="PS50112">
    <property type="entry name" value="PAS"/>
    <property type="match status" value="2"/>
</dbReference>
<dbReference type="Proteomes" id="UP000077603">
    <property type="component" value="Chromosome"/>
</dbReference>
<dbReference type="SMART" id="SM00091">
    <property type="entry name" value="PAS"/>
    <property type="match status" value="2"/>
</dbReference>
<dbReference type="InterPro" id="IPR003594">
    <property type="entry name" value="HATPase_dom"/>
</dbReference>
<dbReference type="InterPro" id="IPR036890">
    <property type="entry name" value="HATPase_C_sf"/>
</dbReference>
<feature type="domain" description="Response regulatory" evidence="11">
    <location>
        <begin position="519"/>
        <end position="630"/>
    </location>
</feature>
<dbReference type="STRING" id="588932.DA69_04115"/>
<keyword evidence="6 14" id="KW-0418">Kinase</keyword>
<evidence type="ECO:0000256" key="5">
    <source>
        <dbReference type="ARBA" id="ARBA00022741"/>
    </source>
</evidence>
<feature type="domain" description="PAS" evidence="12">
    <location>
        <begin position="131"/>
        <end position="204"/>
    </location>
</feature>
<dbReference type="PROSITE" id="PS50113">
    <property type="entry name" value="PAC"/>
    <property type="match status" value="2"/>
</dbReference>
<keyword evidence="15" id="KW-1185">Reference proteome</keyword>
<dbReference type="PANTHER" id="PTHR43065:SF49">
    <property type="entry name" value="HISTIDINE KINASE"/>
    <property type="match status" value="1"/>
</dbReference>
<feature type="domain" description="PAC" evidence="13">
    <location>
        <begin position="78"/>
        <end position="130"/>
    </location>
</feature>
<dbReference type="Pfam" id="PF00512">
    <property type="entry name" value="HisKA"/>
    <property type="match status" value="1"/>
</dbReference>
<feature type="domain" description="Histidine kinase" evidence="10">
    <location>
        <begin position="278"/>
        <end position="497"/>
    </location>
</feature>
<evidence type="ECO:0000313" key="15">
    <source>
        <dbReference type="Proteomes" id="UP000077603"/>
    </source>
</evidence>
<dbReference type="PROSITE" id="PS50109">
    <property type="entry name" value="HIS_KIN"/>
    <property type="match status" value="1"/>
</dbReference>
<evidence type="ECO:0000256" key="7">
    <source>
        <dbReference type="ARBA" id="ARBA00022840"/>
    </source>
</evidence>
<dbReference type="AlphaFoldDB" id="A0A172Y4B6"/>
<dbReference type="InterPro" id="IPR036097">
    <property type="entry name" value="HisK_dim/P_sf"/>
</dbReference>
<dbReference type="SMART" id="SM00387">
    <property type="entry name" value="HATPase_c"/>
    <property type="match status" value="1"/>
</dbReference>